<dbReference type="Gene3D" id="3.40.50.720">
    <property type="entry name" value="NAD(P)-binding Rossmann-like Domain"/>
    <property type="match status" value="1"/>
</dbReference>
<reference evidence="2" key="1">
    <citation type="journal article" date="2020" name="mSystems">
        <title>Genome- and Community-Level Interaction Insights into Carbon Utilization and Element Cycling Functions of Hydrothermarchaeota in Hydrothermal Sediment.</title>
        <authorList>
            <person name="Zhou Z."/>
            <person name="Liu Y."/>
            <person name="Xu W."/>
            <person name="Pan J."/>
            <person name="Luo Z.H."/>
            <person name="Li M."/>
        </authorList>
    </citation>
    <scope>NUCLEOTIDE SEQUENCE [LARGE SCALE GENOMIC DNA]</scope>
    <source>
        <strain evidence="2">HyVt-456</strain>
    </source>
</reference>
<dbReference type="Proteomes" id="UP000886005">
    <property type="component" value="Unassembled WGS sequence"/>
</dbReference>
<evidence type="ECO:0000313" key="2">
    <source>
        <dbReference type="EMBL" id="HED10498.1"/>
    </source>
</evidence>
<accession>A0A7V1PU95</accession>
<evidence type="ECO:0000259" key="1">
    <source>
        <dbReference type="Pfam" id="PF01370"/>
    </source>
</evidence>
<dbReference type="Pfam" id="PF01370">
    <property type="entry name" value="Epimerase"/>
    <property type="match status" value="1"/>
</dbReference>
<dbReference type="InterPro" id="IPR001509">
    <property type="entry name" value="Epimerase_deHydtase"/>
</dbReference>
<sequence>MTIFLTGSNGFIGHHFLKALLLQGHTVIAPVRSASASVLKQGRLPGLVVVEGFFGDADFLAGIKQPVDAVVHLAAIRGAGGAKAADYQKVNVDATRTLLAWAVEHHLSRFIYCSTVGVLGTIPAHLPASVKDEARPDGPYHQSKYQAEMLVRRAHSAQLKTLVLRPTITYGAGDNGFLPRLIHMVKKRMIILPHPDIRLHLLSVTHFAGLAAMILKTDRGWGQVYHVADREAVSLKKLVDFISQILTKKPYPRLWQSPAWLYHTAAGMLEMAGRAGLKTSIELISRDWYYDISETTEQLNFNPADTFEEVGEMLK</sequence>
<dbReference type="SUPFAM" id="SSF51735">
    <property type="entry name" value="NAD(P)-binding Rossmann-fold domains"/>
    <property type="match status" value="1"/>
</dbReference>
<name>A0A7V1PU95_CALAY</name>
<proteinExistence type="predicted"/>
<dbReference type="InterPro" id="IPR036291">
    <property type="entry name" value="NAD(P)-bd_dom_sf"/>
</dbReference>
<gene>
    <name evidence="2" type="ORF">ENJ10_07400</name>
</gene>
<feature type="domain" description="NAD-dependent epimerase/dehydratase" evidence="1">
    <location>
        <begin position="3"/>
        <end position="189"/>
    </location>
</feature>
<dbReference type="EMBL" id="DRLD01000205">
    <property type="protein sequence ID" value="HED10498.1"/>
    <property type="molecule type" value="Genomic_DNA"/>
</dbReference>
<organism evidence="2">
    <name type="scientific">Caldithrix abyssi</name>
    <dbReference type="NCBI Taxonomy" id="187145"/>
    <lineage>
        <taxon>Bacteria</taxon>
        <taxon>Pseudomonadati</taxon>
        <taxon>Calditrichota</taxon>
        <taxon>Calditrichia</taxon>
        <taxon>Calditrichales</taxon>
        <taxon>Calditrichaceae</taxon>
        <taxon>Caldithrix</taxon>
    </lineage>
</organism>
<dbReference type="AlphaFoldDB" id="A0A7V1PU95"/>
<dbReference type="InterPro" id="IPR050177">
    <property type="entry name" value="Lipid_A_modif_metabolic_enz"/>
</dbReference>
<protein>
    <submittedName>
        <fullName evidence="2">NAD-dependent epimerase/dehydratase family protein</fullName>
    </submittedName>
</protein>
<comment type="caution">
    <text evidence="2">The sequence shown here is derived from an EMBL/GenBank/DDBJ whole genome shotgun (WGS) entry which is preliminary data.</text>
</comment>
<dbReference type="PANTHER" id="PTHR43245">
    <property type="entry name" value="BIFUNCTIONAL POLYMYXIN RESISTANCE PROTEIN ARNA"/>
    <property type="match status" value="1"/>
</dbReference>